<dbReference type="RefSeq" id="WP_342696243.1">
    <property type="nucleotide sequence ID" value="NZ_JBCGDO010000013.1"/>
</dbReference>
<feature type="chain" id="PRO_5045294579" evidence="1">
    <location>
        <begin position="21"/>
        <end position="93"/>
    </location>
</feature>
<dbReference type="Proteomes" id="UP001460072">
    <property type="component" value="Unassembled WGS sequence"/>
</dbReference>
<evidence type="ECO:0000313" key="2">
    <source>
        <dbReference type="EMBL" id="MEM0543041.1"/>
    </source>
</evidence>
<comment type="caution">
    <text evidence="2">The sequence shown here is derived from an EMBL/GenBank/DDBJ whole genome shotgun (WGS) entry which is preliminary data.</text>
</comment>
<dbReference type="EMBL" id="JBCGDO010000013">
    <property type="protein sequence ID" value="MEM0543041.1"/>
    <property type="molecule type" value="Genomic_DNA"/>
</dbReference>
<name>A0ABU9N6H6_9FLAO</name>
<evidence type="ECO:0000256" key="1">
    <source>
        <dbReference type="SAM" id="SignalP"/>
    </source>
</evidence>
<evidence type="ECO:0000313" key="3">
    <source>
        <dbReference type="Proteomes" id="UP001460072"/>
    </source>
</evidence>
<protein>
    <submittedName>
        <fullName evidence="2">Uncharacterized protein</fullName>
    </submittedName>
</protein>
<organism evidence="2 3">
    <name type="scientific">Flavobacterium aureirubrum</name>
    <dbReference type="NCBI Taxonomy" id="3133147"/>
    <lineage>
        <taxon>Bacteria</taxon>
        <taxon>Pseudomonadati</taxon>
        <taxon>Bacteroidota</taxon>
        <taxon>Flavobacteriia</taxon>
        <taxon>Flavobacteriales</taxon>
        <taxon>Flavobacteriaceae</taxon>
        <taxon>Flavobacterium</taxon>
    </lineage>
</organism>
<keyword evidence="1" id="KW-0732">Signal</keyword>
<gene>
    <name evidence="2" type="ORF">WFZ85_10445</name>
</gene>
<accession>A0ABU9N6H6</accession>
<proteinExistence type="predicted"/>
<sequence length="93" mass="10044">MKKLFFIALVIMAFSSVSMANNTVKLDEKEVKTTNLTKTDVNVVSVNSENLTCHQLAAKALVSAVLADIPVDGAFIIAKIVYAFCVFGPISTY</sequence>
<reference evidence="2 3" key="1">
    <citation type="submission" date="2024-03" db="EMBL/GenBank/DDBJ databases">
        <title>Two novel species of the genus Flavobacterium exhibiting potentially degradation of complex polysaccharides.</title>
        <authorList>
            <person name="Lian X."/>
        </authorList>
    </citation>
    <scope>NUCLEOTIDE SEQUENCE [LARGE SCALE GENOMIC DNA]</scope>
    <source>
        <strain evidence="3">j3</strain>
    </source>
</reference>
<feature type="signal peptide" evidence="1">
    <location>
        <begin position="1"/>
        <end position="20"/>
    </location>
</feature>
<keyword evidence="3" id="KW-1185">Reference proteome</keyword>